<organism evidence="2 3">
    <name type="scientific">Dysgonomonas gadei ATCC BAA-286</name>
    <dbReference type="NCBI Taxonomy" id="742766"/>
    <lineage>
        <taxon>Bacteria</taxon>
        <taxon>Pseudomonadati</taxon>
        <taxon>Bacteroidota</taxon>
        <taxon>Bacteroidia</taxon>
        <taxon>Bacteroidales</taxon>
        <taxon>Dysgonomonadaceae</taxon>
        <taxon>Dysgonomonas</taxon>
    </lineage>
</organism>
<reference evidence="2 3" key="1">
    <citation type="submission" date="2011-04" db="EMBL/GenBank/DDBJ databases">
        <title>The Genome Sequence of Dysgonomonas gadei ATCC BAA-286.</title>
        <authorList>
            <consortium name="The Broad Institute Genome Sequencing Platform"/>
            <person name="Earl A."/>
            <person name="Ward D."/>
            <person name="Feldgarden M."/>
            <person name="Gevers D."/>
            <person name="Pudlo N."/>
            <person name="Martens E."/>
            <person name="Allen-Vercoe E."/>
            <person name="Young S.K."/>
            <person name="Zeng Q."/>
            <person name="Gargeya S."/>
            <person name="Fitzgerald M."/>
            <person name="Haas B."/>
            <person name="Abouelleil A."/>
            <person name="Alvarado L."/>
            <person name="Arachchi H.M."/>
            <person name="Berlin A."/>
            <person name="Brown A."/>
            <person name="Chapman S.B."/>
            <person name="Chen Z."/>
            <person name="Dunbar C."/>
            <person name="Freedman E."/>
            <person name="Gearin G."/>
            <person name="Gellesch M."/>
            <person name="Goldberg J."/>
            <person name="Griggs A."/>
            <person name="Gujja S."/>
            <person name="Heiman D."/>
            <person name="Howarth C."/>
            <person name="Larson L."/>
            <person name="Lui A."/>
            <person name="MacDonald P.J.P."/>
            <person name="Mehta T."/>
            <person name="Montmayeur A."/>
            <person name="Murphy C."/>
            <person name="Neiman D."/>
            <person name="Pearson M."/>
            <person name="Priest M."/>
            <person name="Roberts A."/>
            <person name="Saif S."/>
            <person name="Shea T."/>
            <person name="Shenoy N."/>
            <person name="Sisk P."/>
            <person name="Stolte C."/>
            <person name="Sykes S."/>
            <person name="Yandava C."/>
            <person name="Wortman J."/>
            <person name="Nusbaum C."/>
            <person name="Birren B."/>
        </authorList>
    </citation>
    <scope>NUCLEOTIDE SEQUENCE [LARGE SCALE GENOMIC DNA]</scope>
    <source>
        <strain evidence="2 3">ATCC BAA-286</strain>
    </source>
</reference>
<keyword evidence="3" id="KW-1185">Reference proteome</keyword>
<sequence>MKKYISQIILISFVFLYENTSDYWVYELGEWTSIIRLTYITIFLCAIVYTFYNIVKCIEAKLKNKTHNIVTILMITALIIPFLMPGGLIPKRVLYKGDLLIAYLDGVAGNNGWLTLYGNNTYEYSYGREQLKGKYKIKNDTIYFDSPEGKDIYDFDYGTLWNDKSHISFGKDSIAYSYMKVIKNKLIK</sequence>
<dbReference type="HOGENOM" id="CLU_1439012_0_0_10"/>
<proteinExistence type="predicted"/>
<comment type="caution">
    <text evidence="2">The sequence shown here is derived from an EMBL/GenBank/DDBJ whole genome shotgun (WGS) entry which is preliminary data.</text>
</comment>
<gene>
    <name evidence="2" type="ORF">HMPREF9455_03888</name>
</gene>
<evidence type="ECO:0000256" key="1">
    <source>
        <dbReference type="SAM" id="Phobius"/>
    </source>
</evidence>
<feature type="transmembrane region" description="Helical" evidence="1">
    <location>
        <begin position="67"/>
        <end position="84"/>
    </location>
</feature>
<name>F5J3H1_9BACT</name>
<dbReference type="EMBL" id="ADLV01000053">
    <property type="protein sequence ID" value="EGJ99756.1"/>
    <property type="molecule type" value="Genomic_DNA"/>
</dbReference>
<keyword evidence="1" id="KW-1133">Transmembrane helix</keyword>
<evidence type="ECO:0000313" key="2">
    <source>
        <dbReference type="EMBL" id="EGJ99756.1"/>
    </source>
</evidence>
<dbReference type="AlphaFoldDB" id="F5J3H1"/>
<dbReference type="Proteomes" id="UP000004913">
    <property type="component" value="Unassembled WGS sequence"/>
</dbReference>
<protein>
    <submittedName>
        <fullName evidence="2">Uncharacterized protein</fullName>
    </submittedName>
</protein>
<keyword evidence="1" id="KW-0812">Transmembrane</keyword>
<dbReference type="OrthoDB" id="982911at2"/>
<dbReference type="RefSeq" id="WP_006801422.1">
    <property type="nucleotide sequence ID" value="NZ_GL891992.1"/>
</dbReference>
<keyword evidence="1" id="KW-0472">Membrane</keyword>
<accession>F5J3H1</accession>
<evidence type="ECO:0000313" key="3">
    <source>
        <dbReference type="Proteomes" id="UP000004913"/>
    </source>
</evidence>
<feature type="transmembrane region" description="Helical" evidence="1">
    <location>
        <begin position="36"/>
        <end position="55"/>
    </location>
</feature>